<evidence type="ECO:0000313" key="2">
    <source>
        <dbReference type="Proteomes" id="UP000664859"/>
    </source>
</evidence>
<reference evidence="1" key="1">
    <citation type="submission" date="2021-02" db="EMBL/GenBank/DDBJ databases">
        <title>First Annotated Genome of the Yellow-green Alga Tribonema minus.</title>
        <authorList>
            <person name="Mahan K.M."/>
        </authorList>
    </citation>
    <scope>NUCLEOTIDE SEQUENCE</scope>
    <source>
        <strain evidence="1">UTEX B ZZ1240</strain>
    </source>
</reference>
<name>A0A836CCB9_9STRA</name>
<organism evidence="1 2">
    <name type="scientific">Tribonema minus</name>
    <dbReference type="NCBI Taxonomy" id="303371"/>
    <lineage>
        <taxon>Eukaryota</taxon>
        <taxon>Sar</taxon>
        <taxon>Stramenopiles</taxon>
        <taxon>Ochrophyta</taxon>
        <taxon>PX clade</taxon>
        <taxon>Xanthophyceae</taxon>
        <taxon>Tribonematales</taxon>
        <taxon>Tribonemataceae</taxon>
        <taxon>Tribonema</taxon>
    </lineage>
</organism>
<evidence type="ECO:0000313" key="1">
    <source>
        <dbReference type="EMBL" id="KAG5178946.1"/>
    </source>
</evidence>
<comment type="caution">
    <text evidence="1">The sequence shown here is derived from an EMBL/GenBank/DDBJ whole genome shotgun (WGS) entry which is preliminary data.</text>
</comment>
<proteinExistence type="predicted"/>
<gene>
    <name evidence="1" type="ORF">JKP88DRAFT_264509</name>
</gene>
<dbReference type="Proteomes" id="UP000664859">
    <property type="component" value="Unassembled WGS sequence"/>
</dbReference>
<dbReference type="EMBL" id="JAFCMP010000511">
    <property type="protein sequence ID" value="KAG5178946.1"/>
    <property type="molecule type" value="Genomic_DNA"/>
</dbReference>
<accession>A0A836CCB9</accession>
<sequence length="360" mass="39405">MRSRIVRIRASMRSRWIFAHKARPWSAGTTRIFSRGAATTAAATQRACRAWPTAGLMRAAFAHVLKWGGERPGGQLLRWAAALAVPLRVAAGAARQLAATLLAAARLGNTTVQRYLVPLHTVFVYLRRELEPSRLLAQSLAAGVSTSTSSSTCDDTRSYATQLLQQRSKRSGRVARPLCLRDAQQASVIVDVRVRDRFATTSFVPICHLARLVSTAATPFLHWRRSADAAVAALHTPAEQCCRAAVRELCRLALRGRQRTHSDDVILALATLLKHPPRQLQVQTRLQVCCHAGFYACYLCCCAGAVMGKAECPMMAFVFHATIAKKLPQAQLGLQALAARRSACCPNHFHIITVCLIVSH</sequence>
<protein>
    <submittedName>
        <fullName evidence="1">Uncharacterized protein</fullName>
    </submittedName>
</protein>
<keyword evidence="2" id="KW-1185">Reference proteome</keyword>
<dbReference type="AlphaFoldDB" id="A0A836CCB9"/>